<dbReference type="InterPro" id="IPR022684">
    <property type="entry name" value="Calpain_cysteine_protease"/>
</dbReference>
<feature type="region of interest" description="Disordered" evidence="4">
    <location>
        <begin position="1"/>
        <end position="20"/>
    </location>
</feature>
<dbReference type="PROSITE" id="PS50203">
    <property type="entry name" value="CALPAIN_CAT"/>
    <property type="match status" value="1"/>
</dbReference>
<dbReference type="PRINTS" id="PR00704">
    <property type="entry name" value="CALPAIN"/>
</dbReference>
<evidence type="ECO:0000256" key="4">
    <source>
        <dbReference type="SAM" id="MobiDB-lite"/>
    </source>
</evidence>
<dbReference type="PANTHER" id="PTHR10183:SF302">
    <property type="entry name" value="CALPAIN-14"/>
    <property type="match status" value="1"/>
</dbReference>
<dbReference type="Gene3D" id="2.60.120.380">
    <property type="match status" value="1"/>
</dbReference>
<proteinExistence type="inferred from homology"/>
<dbReference type="GO" id="GO:0004198">
    <property type="term" value="F:calcium-dependent cysteine-type endopeptidase activity"/>
    <property type="evidence" value="ECO:0007669"/>
    <property type="project" value="InterPro"/>
</dbReference>
<dbReference type="InterPro" id="IPR001300">
    <property type="entry name" value="Peptidase_C2_calpain_cat"/>
</dbReference>
<accession>A0A8C1I538</accession>
<dbReference type="CDD" id="cd00214">
    <property type="entry name" value="Calpain_III"/>
    <property type="match status" value="1"/>
</dbReference>
<dbReference type="Pfam" id="PF01067">
    <property type="entry name" value="Calpain_III"/>
    <property type="match status" value="1"/>
</dbReference>
<name>A0A8C1I538_CYPCA</name>
<evidence type="ECO:0000256" key="2">
    <source>
        <dbReference type="PIRSR" id="PIRSR622684-1"/>
    </source>
</evidence>
<dbReference type="InterPro" id="IPR022682">
    <property type="entry name" value="Calpain_domain_III"/>
</dbReference>
<dbReference type="Pfam" id="PF00648">
    <property type="entry name" value="Peptidase_C2"/>
    <property type="match status" value="1"/>
</dbReference>
<dbReference type="SUPFAM" id="SSF54001">
    <property type="entry name" value="Cysteine proteinases"/>
    <property type="match status" value="1"/>
</dbReference>
<evidence type="ECO:0000256" key="1">
    <source>
        <dbReference type="ARBA" id="ARBA00007623"/>
    </source>
</evidence>
<keyword evidence="3" id="KW-0378">Hydrolase</keyword>
<evidence type="ECO:0000313" key="6">
    <source>
        <dbReference type="Ensembl" id="ENSCCRP00010000172.1"/>
    </source>
</evidence>
<evidence type="ECO:0000313" key="7">
    <source>
        <dbReference type="Proteomes" id="UP000694427"/>
    </source>
</evidence>
<dbReference type="CDD" id="cd00044">
    <property type="entry name" value="CysPc"/>
    <property type="match status" value="1"/>
</dbReference>
<dbReference type="AlphaFoldDB" id="A0A8C1I538"/>
<dbReference type="GO" id="GO:0006508">
    <property type="term" value="P:proteolysis"/>
    <property type="evidence" value="ECO:0007669"/>
    <property type="project" value="UniProtKB-KW"/>
</dbReference>
<comment type="similarity">
    <text evidence="1">Belongs to the peptidase C2 family.</text>
</comment>
<dbReference type="Gene3D" id="3.90.70.10">
    <property type="entry name" value="Cysteine proteinases"/>
    <property type="match status" value="1"/>
</dbReference>
<dbReference type="InterPro" id="IPR038765">
    <property type="entry name" value="Papain-like_cys_pep_sf"/>
</dbReference>
<evidence type="ECO:0000259" key="5">
    <source>
        <dbReference type="PROSITE" id="PS50203"/>
    </source>
</evidence>
<protein>
    <submittedName>
        <fullName evidence="6">Zgc:162184</fullName>
    </submittedName>
</protein>
<dbReference type="InterPro" id="IPR022683">
    <property type="entry name" value="Calpain_III"/>
</dbReference>
<dbReference type="FunFam" id="3.90.70.10:FF:000054">
    <property type="entry name" value="Calpain 14"/>
    <property type="match status" value="1"/>
</dbReference>
<feature type="active site" evidence="2 3">
    <location>
        <position position="107"/>
    </location>
</feature>
<keyword evidence="7" id="KW-1185">Reference proteome</keyword>
<sequence>MPPPRLTNLNLRNESTAKDKPGTLDVPLKFLDQDYQELLKSCITNKMRFVDDKFLPDSSSIDPQKKLKLDLDQIKWLRPSNIVSDPQLIVQGASRFDYSQGSYLGNCWFLASVGALTFQQDIMDQVMPADQSFGKDYAGIFHFRFWRFGKWIDVVIDDKLPTIKGKLIFVHSKTSNEFWPALLEKAYAKVCGSYADMHAGCVSEALLDFTGGVHVYFKLKQTSTDLWSLMDRAGKAKALMGCSTFRGDTSANTVLPNGIVQGHAYTVTEVFKVTSQGEPVKLVRVLNPWGKGEWTGAWSDKSLLWDNVSESDQSNCRSLATDGEFWMSMEDFTKNFEDIDICCLRPDFLDNSSKCIWTSTCYNSIWESGTTAGGCINNKDSFCTNPQFRVRIEALDEECASGQCPENILVSLMQIQENRYRSLVSNYSIGFDVYLIPPEMKDEKLPAKFFYRRRSVEGSGNFINTRHVMKFFKLEPGEYLIVPSTFNPNECAKFMLSIFTKTESHTRKKKPARTYV</sequence>
<dbReference type="InterPro" id="IPR036213">
    <property type="entry name" value="Calpain_III_sf"/>
</dbReference>
<dbReference type="SUPFAM" id="SSF49758">
    <property type="entry name" value="Calpain large subunit, middle domain (domain III)"/>
    <property type="match status" value="1"/>
</dbReference>
<reference evidence="6" key="1">
    <citation type="submission" date="2025-08" db="UniProtKB">
        <authorList>
            <consortium name="Ensembl"/>
        </authorList>
    </citation>
    <scope>IDENTIFICATION</scope>
</reference>
<keyword evidence="3" id="KW-0645">Protease</keyword>
<dbReference type="SMART" id="SM00230">
    <property type="entry name" value="CysPc"/>
    <property type="match status" value="1"/>
</dbReference>
<reference evidence="6" key="2">
    <citation type="submission" date="2025-09" db="UniProtKB">
        <authorList>
            <consortium name="Ensembl"/>
        </authorList>
    </citation>
    <scope>IDENTIFICATION</scope>
</reference>
<dbReference type="Proteomes" id="UP000694427">
    <property type="component" value="Unplaced"/>
</dbReference>
<organism evidence="6 7">
    <name type="scientific">Cyprinus carpio</name>
    <name type="common">Common carp</name>
    <dbReference type="NCBI Taxonomy" id="7962"/>
    <lineage>
        <taxon>Eukaryota</taxon>
        <taxon>Metazoa</taxon>
        <taxon>Chordata</taxon>
        <taxon>Craniata</taxon>
        <taxon>Vertebrata</taxon>
        <taxon>Euteleostomi</taxon>
        <taxon>Actinopterygii</taxon>
        <taxon>Neopterygii</taxon>
        <taxon>Teleostei</taxon>
        <taxon>Ostariophysi</taxon>
        <taxon>Cypriniformes</taxon>
        <taxon>Cyprinidae</taxon>
        <taxon>Cyprininae</taxon>
        <taxon>Cyprinus</taxon>
    </lineage>
</organism>
<keyword evidence="3" id="KW-0788">Thiol protease</keyword>
<dbReference type="PANTHER" id="PTHR10183">
    <property type="entry name" value="CALPAIN"/>
    <property type="match status" value="1"/>
</dbReference>
<dbReference type="FunFam" id="2.60.120.380:FF:000032">
    <property type="entry name" value="Zgc:162184"/>
    <property type="match status" value="1"/>
</dbReference>
<dbReference type="SMART" id="SM00720">
    <property type="entry name" value="calpain_III"/>
    <property type="match status" value="1"/>
</dbReference>
<feature type="domain" description="Calpain catalytic" evidence="5">
    <location>
        <begin position="48"/>
        <end position="345"/>
    </location>
</feature>
<dbReference type="InterPro" id="IPR033883">
    <property type="entry name" value="C2_III"/>
</dbReference>
<dbReference type="GO" id="GO:0005737">
    <property type="term" value="C:cytoplasm"/>
    <property type="evidence" value="ECO:0007669"/>
    <property type="project" value="TreeGrafter"/>
</dbReference>
<feature type="active site" evidence="2 3">
    <location>
        <position position="287"/>
    </location>
</feature>
<dbReference type="Ensembl" id="ENSCCRT00010000180.1">
    <property type="protein sequence ID" value="ENSCCRP00010000172.1"/>
    <property type="gene ID" value="ENSCCRG00010000070.1"/>
</dbReference>
<feature type="active site" evidence="2 3">
    <location>
        <position position="263"/>
    </location>
</feature>
<evidence type="ECO:0000256" key="3">
    <source>
        <dbReference type="PROSITE-ProRule" id="PRU00239"/>
    </source>
</evidence>